<dbReference type="PANTHER" id="PTHR43605:SF7">
    <property type="entry name" value="ACYL-COENZYME A SYNTHETASE ACSM3, MITOCHONDRIAL"/>
    <property type="match status" value="1"/>
</dbReference>
<dbReference type="Gene3D" id="3.40.50.12780">
    <property type="entry name" value="N-terminal domain of ligase-like"/>
    <property type="match status" value="1"/>
</dbReference>
<keyword evidence="5" id="KW-0479">Metal-binding</keyword>
<comment type="subcellular location">
    <subcellularLocation>
        <location evidence="2">Mitochondrion</location>
    </subcellularLocation>
</comment>
<proteinExistence type="inferred from homology"/>
<keyword evidence="12" id="KW-0496">Mitochondrion</keyword>
<evidence type="ECO:0000256" key="5">
    <source>
        <dbReference type="ARBA" id="ARBA00022723"/>
    </source>
</evidence>
<dbReference type="OrthoDB" id="6614653at2759"/>
<dbReference type="GO" id="GO:0046872">
    <property type="term" value="F:metal ion binding"/>
    <property type="evidence" value="ECO:0007669"/>
    <property type="project" value="UniProtKB-KW"/>
</dbReference>
<dbReference type="Pfam" id="PF13193">
    <property type="entry name" value="AMP-binding_C"/>
    <property type="match status" value="1"/>
</dbReference>
<evidence type="ECO:0000256" key="13">
    <source>
        <dbReference type="ARBA" id="ARBA00039009"/>
    </source>
</evidence>
<keyword evidence="4" id="KW-0436">Ligase</keyword>
<dbReference type="InterPro" id="IPR025110">
    <property type="entry name" value="AMP-bd_C"/>
</dbReference>
<evidence type="ECO:0000256" key="2">
    <source>
        <dbReference type="ARBA" id="ARBA00004173"/>
    </source>
</evidence>
<dbReference type="InterPro" id="IPR051087">
    <property type="entry name" value="Mitochondrial_ACSM"/>
</dbReference>
<reference evidence="17" key="1">
    <citation type="submission" date="2009-12" db="EMBL/GenBank/DDBJ databases">
        <title>The Genome Sequence of Anolis carolinensis (Green Anole Lizard).</title>
        <authorList>
            <consortium name="The Genome Sequencing Platform"/>
            <person name="Di Palma F."/>
            <person name="Alfoldi J."/>
            <person name="Heiman D."/>
            <person name="Young S."/>
            <person name="Grabherr M."/>
            <person name="Johnson J."/>
            <person name="Lander E.S."/>
            <person name="Lindblad-Toh K."/>
        </authorList>
    </citation>
    <scope>NUCLEOTIDE SEQUENCE [LARGE SCALE GENOMIC DNA]</scope>
    <source>
        <strain evidence="17">JBL SC #1</strain>
    </source>
</reference>
<evidence type="ECO:0000313" key="17">
    <source>
        <dbReference type="Ensembl" id="ENSACAP00000009526.3"/>
    </source>
</evidence>
<dbReference type="HOGENOM" id="CLU_000022_59_10_1"/>
<dbReference type="GO" id="GO:0018729">
    <property type="term" value="F:propionate CoA-transferase activity"/>
    <property type="evidence" value="ECO:0007669"/>
    <property type="project" value="Ensembl"/>
</dbReference>
<dbReference type="InterPro" id="IPR000873">
    <property type="entry name" value="AMP-dep_synth/lig_dom"/>
</dbReference>
<dbReference type="Gene3D" id="3.30.300.30">
    <property type="match status" value="1"/>
</dbReference>
<dbReference type="KEGG" id="acs:100562048"/>
<dbReference type="GO" id="GO:0005759">
    <property type="term" value="C:mitochondrial matrix"/>
    <property type="evidence" value="ECO:0000318"/>
    <property type="project" value="GO_Central"/>
</dbReference>
<dbReference type="InterPro" id="IPR045851">
    <property type="entry name" value="AMP-bd_C_sf"/>
</dbReference>
<evidence type="ECO:0000256" key="10">
    <source>
        <dbReference type="ARBA" id="ARBA00022946"/>
    </source>
</evidence>
<comment type="cofactor">
    <cofactor evidence="1">
        <name>Mn(2+)</name>
        <dbReference type="ChEBI" id="CHEBI:29035"/>
    </cofactor>
</comment>
<dbReference type="FunFam" id="3.30.300.30:FF:000005">
    <property type="entry name" value="Acyl-coenzyme A synthetase ACSM5, mitochondrial"/>
    <property type="match status" value="1"/>
</dbReference>
<evidence type="ECO:0000256" key="7">
    <source>
        <dbReference type="ARBA" id="ARBA00022832"/>
    </source>
</evidence>
<evidence type="ECO:0000256" key="12">
    <source>
        <dbReference type="ARBA" id="ARBA00023128"/>
    </source>
</evidence>
<evidence type="ECO:0000256" key="8">
    <source>
        <dbReference type="ARBA" id="ARBA00022840"/>
    </source>
</evidence>
<evidence type="ECO:0000259" key="15">
    <source>
        <dbReference type="Pfam" id="PF00501"/>
    </source>
</evidence>
<dbReference type="GO" id="GO:0004321">
    <property type="term" value="F:fatty-acyl-CoA synthase activity"/>
    <property type="evidence" value="ECO:0000318"/>
    <property type="project" value="GO_Central"/>
</dbReference>
<dbReference type="PANTHER" id="PTHR43605">
    <property type="entry name" value="ACYL-COENZYME A SYNTHETASE"/>
    <property type="match status" value="1"/>
</dbReference>
<accession>H9GFI5</accession>
<gene>
    <name evidence="17" type="primary">ACSM3</name>
</gene>
<dbReference type="GeneTree" id="ENSGT00940000157930"/>
<feature type="domain" description="AMP-dependent synthetase/ligase" evidence="15">
    <location>
        <begin position="79"/>
        <end position="429"/>
    </location>
</feature>
<sequence length="589" mass="66372">MACITLTLTTWWKRSSLKTLRTFGIASIRRFSKYQLALAAQNFLDYESIQQQYKAEVPEYFNFAKDVVDKWAKAEMEGKRPSNPALWWVSEQGDQVKWSFVELSHISKKAARVLSEHCSLQKDDRVIVILPRIPEWWLLNVACIRTGTILIPGTTQLTSKDILHRLQASKARCIVTDQVLAPAVDTVASKCPSLEFKLIVSKEPREGWLNFNHLLNLSPGEHNCAVTKSHDPMAIYFTSGTTGAPKMTEHSHSSHGIGLGINGKYWLDLTPLDIMWNTSDTGWAKSAWSSVFAPWIQGACVFIHSMPRFEPKPVLETLTKFPITTLCSPPTAYRMLIQHKLTSYKFHSLKHCLSAGEPMNPEVMEEWKMETGLDIYEGYGQTETVLVCGTFKGMKIKPGSMGKPSPAYDTQIINEEGNILPSGKEGDIGIQIKPTRPFCLFTQYTDDPERTASTVRGDFYITGDRGIKDEDGYFWFVGRADDVINSAGYRIGPFEVESALIEHPSVVESAVVSSPDPIRGEVVKAFVVLAPNYVSHDQEALIKELQDHVKKVTAPYKYPRKVEFVPHLPKTISGKIRRNELRKKEWGES</sequence>
<dbReference type="Bgee" id="ENSACAG00000009637">
    <property type="expression patterns" value="Expressed in liver and 12 other cell types or tissues"/>
</dbReference>
<keyword evidence="9" id="KW-0460">Magnesium</keyword>
<reference evidence="17" key="2">
    <citation type="submission" date="2025-08" db="UniProtKB">
        <authorList>
            <consortium name="Ensembl"/>
        </authorList>
    </citation>
    <scope>IDENTIFICATION</scope>
</reference>
<comment type="similarity">
    <text evidence="3">Belongs to the ATP-dependent AMP-binding enzyme family.</text>
</comment>
<keyword evidence="6" id="KW-0547">Nucleotide-binding</keyword>
<evidence type="ECO:0000313" key="18">
    <source>
        <dbReference type="Proteomes" id="UP000001646"/>
    </source>
</evidence>
<dbReference type="Pfam" id="PF00501">
    <property type="entry name" value="AMP-binding"/>
    <property type="match status" value="1"/>
</dbReference>
<evidence type="ECO:0000256" key="6">
    <source>
        <dbReference type="ARBA" id="ARBA00022741"/>
    </source>
</evidence>
<dbReference type="Proteomes" id="UP000001646">
    <property type="component" value="Unplaced"/>
</dbReference>
<dbReference type="PROSITE" id="PS00455">
    <property type="entry name" value="AMP_BINDING"/>
    <property type="match status" value="1"/>
</dbReference>
<dbReference type="SUPFAM" id="SSF56801">
    <property type="entry name" value="Acetyl-CoA synthetase-like"/>
    <property type="match status" value="1"/>
</dbReference>
<dbReference type="FunFam" id="3.40.50.12780:FF:000007">
    <property type="entry name" value="Acyl-coenzyme A synthetase ACSM2A, mitochondrial"/>
    <property type="match status" value="1"/>
</dbReference>
<name>H9GFI5_ANOCA</name>
<dbReference type="GO" id="GO:0031956">
    <property type="term" value="F:medium-chain fatty acid-CoA ligase activity"/>
    <property type="evidence" value="ECO:0007669"/>
    <property type="project" value="UniProtKB-EC"/>
</dbReference>
<dbReference type="OMA" id="HAWSNLF"/>
<dbReference type="GO" id="GO:0005524">
    <property type="term" value="F:ATP binding"/>
    <property type="evidence" value="ECO:0007669"/>
    <property type="project" value="UniProtKB-KW"/>
</dbReference>
<dbReference type="GO" id="GO:0006637">
    <property type="term" value="P:acyl-CoA metabolic process"/>
    <property type="evidence" value="ECO:0000318"/>
    <property type="project" value="GO_Central"/>
</dbReference>
<dbReference type="AlphaFoldDB" id="H9GFI5"/>
<keyword evidence="18" id="KW-1185">Reference proteome</keyword>
<dbReference type="eggNOG" id="KOG1175">
    <property type="taxonomic scope" value="Eukaryota"/>
</dbReference>
<evidence type="ECO:0000256" key="4">
    <source>
        <dbReference type="ARBA" id="ARBA00022598"/>
    </source>
</evidence>
<evidence type="ECO:0000256" key="9">
    <source>
        <dbReference type="ARBA" id="ARBA00022842"/>
    </source>
</evidence>
<protein>
    <recommendedName>
        <fullName evidence="13">medium-chain acyl-CoA ligase</fullName>
        <ecNumber evidence="13">6.2.1.2</ecNumber>
    </recommendedName>
</protein>
<feature type="domain" description="AMP-binding enzyme C-terminal" evidence="16">
    <location>
        <begin position="495"/>
        <end position="575"/>
    </location>
</feature>
<dbReference type="EC" id="6.2.1.2" evidence="13"/>
<evidence type="ECO:0000256" key="11">
    <source>
        <dbReference type="ARBA" id="ARBA00023098"/>
    </source>
</evidence>
<keyword evidence="8" id="KW-0067">ATP-binding</keyword>
<organism evidence="17 18">
    <name type="scientific">Anolis carolinensis</name>
    <name type="common">Green anole</name>
    <name type="synonym">American chameleon</name>
    <dbReference type="NCBI Taxonomy" id="28377"/>
    <lineage>
        <taxon>Eukaryota</taxon>
        <taxon>Metazoa</taxon>
        <taxon>Chordata</taxon>
        <taxon>Craniata</taxon>
        <taxon>Vertebrata</taxon>
        <taxon>Euteleostomi</taxon>
        <taxon>Lepidosauria</taxon>
        <taxon>Squamata</taxon>
        <taxon>Bifurcata</taxon>
        <taxon>Unidentata</taxon>
        <taxon>Episquamata</taxon>
        <taxon>Toxicofera</taxon>
        <taxon>Iguania</taxon>
        <taxon>Dactyloidae</taxon>
        <taxon>Anolis</taxon>
    </lineage>
</organism>
<dbReference type="STRING" id="28377.ENSACAP00000009526"/>
<evidence type="ECO:0000256" key="3">
    <source>
        <dbReference type="ARBA" id="ARBA00006432"/>
    </source>
</evidence>
<dbReference type="GO" id="GO:0006633">
    <property type="term" value="P:fatty acid biosynthetic process"/>
    <property type="evidence" value="ECO:0000318"/>
    <property type="project" value="GO_Central"/>
</dbReference>
<keyword evidence="10" id="KW-0809">Transit peptide</keyword>
<dbReference type="InParanoid" id="H9GFI5"/>
<dbReference type="InterPro" id="IPR020845">
    <property type="entry name" value="AMP-binding_CS"/>
</dbReference>
<reference evidence="17" key="3">
    <citation type="submission" date="2025-09" db="UniProtKB">
        <authorList>
            <consortium name="Ensembl"/>
        </authorList>
    </citation>
    <scope>IDENTIFICATION</scope>
</reference>
<dbReference type="GO" id="GO:0015645">
    <property type="term" value="F:fatty acid ligase activity"/>
    <property type="evidence" value="ECO:0000318"/>
    <property type="project" value="GO_Central"/>
</dbReference>
<dbReference type="InterPro" id="IPR042099">
    <property type="entry name" value="ANL_N_sf"/>
</dbReference>
<evidence type="ECO:0000256" key="1">
    <source>
        <dbReference type="ARBA" id="ARBA00001936"/>
    </source>
</evidence>
<keyword evidence="7" id="KW-0276">Fatty acid metabolism</keyword>
<comment type="catalytic activity">
    <reaction evidence="14">
        <text>a medium-chain fatty acid + ATP + CoA = a medium-chain fatty acyl-CoA + AMP + diphosphate</text>
        <dbReference type="Rhea" id="RHEA:48340"/>
        <dbReference type="ChEBI" id="CHEBI:30616"/>
        <dbReference type="ChEBI" id="CHEBI:33019"/>
        <dbReference type="ChEBI" id="CHEBI:57287"/>
        <dbReference type="ChEBI" id="CHEBI:59558"/>
        <dbReference type="ChEBI" id="CHEBI:90546"/>
        <dbReference type="ChEBI" id="CHEBI:456215"/>
        <dbReference type="EC" id="6.2.1.2"/>
    </reaction>
    <physiologicalReaction direction="left-to-right" evidence="14">
        <dbReference type="Rhea" id="RHEA:48341"/>
    </physiologicalReaction>
</comment>
<evidence type="ECO:0000259" key="16">
    <source>
        <dbReference type="Pfam" id="PF13193"/>
    </source>
</evidence>
<dbReference type="Ensembl" id="ENSACAT00000009723.4">
    <property type="protein sequence ID" value="ENSACAP00000009526.3"/>
    <property type="gene ID" value="ENSACAG00000009637.4"/>
</dbReference>
<keyword evidence="11" id="KW-0443">Lipid metabolism</keyword>
<evidence type="ECO:0000256" key="14">
    <source>
        <dbReference type="ARBA" id="ARBA00048477"/>
    </source>
</evidence>